<proteinExistence type="predicted"/>
<name>A0A7D5UZT6_9HYPO</name>
<evidence type="ECO:0008006" key="3">
    <source>
        <dbReference type="Google" id="ProtNLM"/>
    </source>
</evidence>
<dbReference type="AlphaFoldDB" id="A0A7D5UZT6"/>
<protein>
    <recommendedName>
        <fullName evidence="3">Helicase ATP-binding domain-containing protein</fullName>
    </recommendedName>
</protein>
<dbReference type="Proteomes" id="UP000510686">
    <property type="component" value="Chromosome 4"/>
</dbReference>
<reference evidence="1 2" key="1">
    <citation type="submission" date="2020-07" db="EMBL/GenBank/DDBJ databases">
        <title>Telomere length de novo assembly of all 7 chromosomes of the fungus, Metarhizium brunneum, using a novel assembly pipeline.</title>
        <authorList>
            <person name="Saud z."/>
            <person name="Kortsinoglou A."/>
            <person name="Kouvelis V.N."/>
            <person name="Butt T.M."/>
        </authorList>
    </citation>
    <scope>NUCLEOTIDE SEQUENCE [LARGE SCALE GENOMIC DNA]</scope>
    <source>
        <strain evidence="1 2">4556</strain>
    </source>
</reference>
<dbReference type="OrthoDB" id="3522001at2759"/>
<dbReference type="RefSeq" id="XP_065987152.1">
    <property type="nucleotide sequence ID" value="XM_066131157.1"/>
</dbReference>
<organism evidence="1 2">
    <name type="scientific">Metarhizium brunneum</name>
    <dbReference type="NCBI Taxonomy" id="500148"/>
    <lineage>
        <taxon>Eukaryota</taxon>
        <taxon>Fungi</taxon>
        <taxon>Dikarya</taxon>
        <taxon>Ascomycota</taxon>
        <taxon>Pezizomycotina</taxon>
        <taxon>Sordariomycetes</taxon>
        <taxon>Hypocreomycetidae</taxon>
        <taxon>Hypocreales</taxon>
        <taxon>Clavicipitaceae</taxon>
        <taxon>Metarhizium</taxon>
    </lineage>
</organism>
<dbReference type="EMBL" id="CP058935">
    <property type="protein sequence ID" value="QLI71035.1"/>
    <property type="molecule type" value="Genomic_DNA"/>
</dbReference>
<sequence>MLTTGGADGYIEGLGDAGLLQRIFIDEADMAITDALYRAKLTQLKGMTRFERPIMLLTATMPVTFERWFREELLANSAEIIRDRATKLNCRYELEQVKPGAGAV</sequence>
<gene>
    <name evidence="1" type="ORF">G6M90_00g080410</name>
</gene>
<evidence type="ECO:0000313" key="2">
    <source>
        <dbReference type="Proteomes" id="UP000510686"/>
    </source>
</evidence>
<dbReference type="GeneID" id="26247817"/>
<evidence type="ECO:0000313" key="1">
    <source>
        <dbReference type="EMBL" id="QLI71035.1"/>
    </source>
</evidence>
<dbReference type="KEGG" id="mbrn:26247817"/>
<accession>A0A7D5UZT6</accession>
<keyword evidence="2" id="KW-1185">Reference proteome</keyword>